<dbReference type="EMBL" id="QLSX01000006">
    <property type="protein sequence ID" value="RAR60955.1"/>
    <property type="molecule type" value="Genomic_DNA"/>
</dbReference>
<dbReference type="AlphaFoldDB" id="A0A328XQU7"/>
<evidence type="ECO:0008006" key="3">
    <source>
        <dbReference type="Google" id="ProtNLM"/>
    </source>
</evidence>
<evidence type="ECO:0000313" key="1">
    <source>
        <dbReference type="EMBL" id="RAR60955.1"/>
    </source>
</evidence>
<protein>
    <recommendedName>
        <fullName evidence="3">Nucleoside 2-deoxyribosyltransferase</fullName>
    </recommendedName>
</protein>
<sequence length="297" mass="32074">MGAGMAVKESKSKESEILKKAFFVTPIGPHGSKIRRATDGLIDSVVKPVVESYGYKCVASHQESEQGSISQRVIEHLIDDDLVIVNLTGLNSNVMYELGIRHSTGKPVILICENGTDLPFDMYDQRTIFYSDDMQGGLDLSQKLKGLLGSKDGVESNAYNPVISKAKENIIENALKDIDLSGLDGASLVADVYESMKEVSSGLRSLGARVNDIERGYGKSGHGFGGHLVMKKMGKGGDLLLTTTDLSEALVLEQELVSKGISTDLIEKNGSVDISVAPWDVDKAINVVSRYTENNGY</sequence>
<name>A0A328XQU7_9GAMM</name>
<dbReference type="Proteomes" id="UP000249700">
    <property type="component" value="Unassembled WGS sequence"/>
</dbReference>
<comment type="caution">
    <text evidence="1">The sequence shown here is derived from an EMBL/GenBank/DDBJ whole genome shotgun (WGS) entry which is preliminary data.</text>
</comment>
<accession>A0A328XQU7</accession>
<organism evidence="1 2">
    <name type="scientific">Onishia taeanensis</name>
    <dbReference type="NCBI Taxonomy" id="284577"/>
    <lineage>
        <taxon>Bacteria</taxon>
        <taxon>Pseudomonadati</taxon>
        <taxon>Pseudomonadota</taxon>
        <taxon>Gammaproteobacteria</taxon>
        <taxon>Oceanospirillales</taxon>
        <taxon>Halomonadaceae</taxon>
        <taxon>Onishia</taxon>
    </lineage>
</organism>
<evidence type="ECO:0000313" key="2">
    <source>
        <dbReference type="Proteomes" id="UP000249700"/>
    </source>
</evidence>
<proteinExistence type="predicted"/>
<gene>
    <name evidence="1" type="ORF">BCL93_106161</name>
</gene>
<reference evidence="1 2" key="1">
    <citation type="submission" date="2018-06" db="EMBL/GenBank/DDBJ databases">
        <title>Comparative analysis of microorganisms from saline springs in Andes Mountain Range, Colombia.</title>
        <authorList>
            <person name="Rubin E."/>
        </authorList>
    </citation>
    <scope>NUCLEOTIDE SEQUENCE [LARGE SCALE GENOMIC DNA]</scope>
    <source>
        <strain evidence="1 2">USBA-857</strain>
    </source>
</reference>
<dbReference type="SUPFAM" id="SSF52309">
    <property type="entry name" value="N-(deoxy)ribosyltransferase-like"/>
    <property type="match status" value="1"/>
</dbReference>
<dbReference type="Gene3D" id="3.40.50.450">
    <property type="match status" value="1"/>
</dbReference>